<dbReference type="EMBL" id="DSAY01000151">
    <property type="protein sequence ID" value="HDP15759.1"/>
    <property type="molecule type" value="Genomic_DNA"/>
</dbReference>
<evidence type="ECO:0000256" key="3">
    <source>
        <dbReference type="ARBA" id="ARBA00022449"/>
    </source>
</evidence>
<keyword evidence="5 10" id="KW-0812">Transmembrane</keyword>
<feature type="transmembrane region" description="Helical" evidence="10">
    <location>
        <begin position="12"/>
        <end position="31"/>
    </location>
</feature>
<feature type="transmembrane region" description="Helical" evidence="10">
    <location>
        <begin position="86"/>
        <end position="106"/>
    </location>
</feature>
<feature type="transmembrane region" description="Helical" evidence="10">
    <location>
        <begin position="126"/>
        <end position="145"/>
    </location>
</feature>
<dbReference type="GO" id="GO:0006811">
    <property type="term" value="P:monoatomic ion transport"/>
    <property type="evidence" value="ECO:0007669"/>
    <property type="project" value="UniProtKB-KW"/>
</dbReference>
<dbReference type="NCBIfam" id="TIGR00797">
    <property type="entry name" value="matE"/>
    <property type="match status" value="1"/>
</dbReference>
<dbReference type="PANTHER" id="PTHR43298">
    <property type="entry name" value="MULTIDRUG RESISTANCE PROTEIN NORM-RELATED"/>
    <property type="match status" value="1"/>
</dbReference>
<dbReference type="PANTHER" id="PTHR43298:SF2">
    <property type="entry name" value="FMN_FAD EXPORTER YEEO-RELATED"/>
    <property type="match status" value="1"/>
</dbReference>
<dbReference type="InterPro" id="IPR002528">
    <property type="entry name" value="MATE_fam"/>
</dbReference>
<evidence type="ECO:0000256" key="1">
    <source>
        <dbReference type="ARBA" id="ARBA00004651"/>
    </source>
</evidence>
<evidence type="ECO:0000256" key="2">
    <source>
        <dbReference type="ARBA" id="ARBA00022448"/>
    </source>
</evidence>
<reference evidence="11" key="1">
    <citation type="journal article" date="2020" name="mSystems">
        <title>Genome- and Community-Level Interaction Insights into Carbon Utilization and Element Cycling Functions of Hydrothermarchaeota in Hydrothermal Sediment.</title>
        <authorList>
            <person name="Zhou Z."/>
            <person name="Liu Y."/>
            <person name="Xu W."/>
            <person name="Pan J."/>
            <person name="Luo Z.H."/>
            <person name="Li M."/>
        </authorList>
    </citation>
    <scope>NUCLEOTIDE SEQUENCE [LARGE SCALE GENOMIC DNA]</scope>
    <source>
        <strain evidence="11">SpSt-116</strain>
    </source>
</reference>
<keyword evidence="6 10" id="KW-1133">Transmembrane helix</keyword>
<dbReference type="InterPro" id="IPR048279">
    <property type="entry name" value="MdtK-like"/>
</dbReference>
<sequence>MSSEVRRLAYPMLVGVIADSILSFVSLLAVSRLSKTAVAATGLASYLFFIINAGSMIFTGGVMVVCSQAIGSGRRDILEKAVGETLTIALIVTLVVFASLPLWLKGYLYLVSQGNSEVVEAGYEYTYARLLGLPAILINSVLGAMYRSLDKPWPPSIYSLISLVAGAILIPSLTLGLFGLQPLGVYGAGLASGVASLSGLLAYLFFPLNVSLRPRLPSTTGLRVLYVGLPIASERIVASLAQNIYINAVARGGTNALAAHNIGITIENLIIQPSFAVSTATLIKTGQGTGRLDENMTNNVLREGVKLATTWMGIATMILIAISPFAGNFFTADADVARLTTIYMVLAAISEIGFGISQAYFGAIRGMGSVWIPFILSSFSVIFLRALPARLLSIYFGAVGAWVTQNTDMYGRAFLSYVVWKKLGVKKLMKRVY</sequence>
<evidence type="ECO:0000256" key="4">
    <source>
        <dbReference type="ARBA" id="ARBA00022475"/>
    </source>
</evidence>
<evidence type="ECO:0000256" key="5">
    <source>
        <dbReference type="ARBA" id="ARBA00022692"/>
    </source>
</evidence>
<evidence type="ECO:0000256" key="6">
    <source>
        <dbReference type="ARBA" id="ARBA00022989"/>
    </source>
</evidence>
<organism evidence="11">
    <name type="scientific">Thermofilum adornatum</name>
    <dbReference type="NCBI Taxonomy" id="1365176"/>
    <lineage>
        <taxon>Archaea</taxon>
        <taxon>Thermoproteota</taxon>
        <taxon>Thermoprotei</taxon>
        <taxon>Thermofilales</taxon>
        <taxon>Thermofilaceae</taxon>
        <taxon>Thermofilum</taxon>
    </lineage>
</organism>
<feature type="transmembrane region" description="Helical" evidence="10">
    <location>
        <begin position="342"/>
        <end position="363"/>
    </location>
</feature>
<keyword evidence="4" id="KW-1003">Cell membrane</keyword>
<keyword evidence="7" id="KW-0406">Ion transport</keyword>
<feature type="transmembrane region" description="Helical" evidence="10">
    <location>
        <begin position="157"/>
        <end position="178"/>
    </location>
</feature>
<protein>
    <recommendedName>
        <fullName evidence="9">Multidrug-efflux transporter</fullName>
    </recommendedName>
</protein>
<dbReference type="AlphaFoldDB" id="A0A7C1CE16"/>
<name>A0A7C1CE16_9CREN</name>
<gene>
    <name evidence="11" type="ORF">ENN26_08335</name>
</gene>
<dbReference type="GO" id="GO:0015297">
    <property type="term" value="F:antiporter activity"/>
    <property type="evidence" value="ECO:0007669"/>
    <property type="project" value="UniProtKB-KW"/>
</dbReference>
<feature type="transmembrane region" description="Helical" evidence="10">
    <location>
        <begin position="184"/>
        <end position="206"/>
    </location>
</feature>
<dbReference type="Pfam" id="PF01554">
    <property type="entry name" value="MatE"/>
    <property type="match status" value="2"/>
</dbReference>
<keyword evidence="8 10" id="KW-0472">Membrane</keyword>
<keyword evidence="3" id="KW-0050">Antiport</keyword>
<keyword evidence="2" id="KW-0813">Transport</keyword>
<evidence type="ECO:0000256" key="8">
    <source>
        <dbReference type="ARBA" id="ARBA00023136"/>
    </source>
</evidence>
<proteinExistence type="predicted"/>
<feature type="transmembrane region" description="Helical" evidence="10">
    <location>
        <begin position="311"/>
        <end position="330"/>
    </location>
</feature>
<evidence type="ECO:0000256" key="10">
    <source>
        <dbReference type="SAM" id="Phobius"/>
    </source>
</evidence>
<feature type="transmembrane region" description="Helical" evidence="10">
    <location>
        <begin position="43"/>
        <end position="65"/>
    </location>
</feature>
<dbReference type="GO" id="GO:0042910">
    <property type="term" value="F:xenobiotic transmembrane transporter activity"/>
    <property type="evidence" value="ECO:0007669"/>
    <property type="project" value="InterPro"/>
</dbReference>
<accession>A0A7C1CE16</accession>
<dbReference type="PIRSF" id="PIRSF006603">
    <property type="entry name" value="DinF"/>
    <property type="match status" value="1"/>
</dbReference>
<comment type="subcellular location">
    <subcellularLocation>
        <location evidence="1">Cell membrane</location>
        <topology evidence="1">Multi-pass membrane protein</topology>
    </subcellularLocation>
</comment>
<comment type="caution">
    <text evidence="11">The sequence shown here is derived from an EMBL/GenBank/DDBJ whole genome shotgun (WGS) entry which is preliminary data.</text>
</comment>
<dbReference type="InterPro" id="IPR050222">
    <property type="entry name" value="MATE_MdtK"/>
</dbReference>
<dbReference type="GO" id="GO:0005886">
    <property type="term" value="C:plasma membrane"/>
    <property type="evidence" value="ECO:0007669"/>
    <property type="project" value="UniProtKB-SubCell"/>
</dbReference>
<evidence type="ECO:0000256" key="7">
    <source>
        <dbReference type="ARBA" id="ARBA00023065"/>
    </source>
</evidence>
<evidence type="ECO:0000256" key="9">
    <source>
        <dbReference type="ARBA" id="ARBA00031636"/>
    </source>
</evidence>
<evidence type="ECO:0000313" key="11">
    <source>
        <dbReference type="EMBL" id="HDP15759.1"/>
    </source>
</evidence>